<dbReference type="InParanoid" id="A0A3B1JG93"/>
<dbReference type="SUPFAM" id="SSF54403">
    <property type="entry name" value="Cystatin/monellin"/>
    <property type="match status" value="1"/>
</dbReference>
<dbReference type="GeneTree" id="ENSGT00940000175852"/>
<evidence type="ECO:0000256" key="2">
    <source>
        <dbReference type="SAM" id="SignalP"/>
    </source>
</evidence>
<dbReference type="OrthoDB" id="1908104at2759"/>
<dbReference type="Gene3D" id="3.10.450.10">
    <property type="match status" value="1"/>
</dbReference>
<feature type="chain" id="PRO_5018652283" evidence="2">
    <location>
        <begin position="20"/>
        <end position="131"/>
    </location>
</feature>
<dbReference type="Bgee" id="ENSAMXG00000033371">
    <property type="expression patterns" value="Expressed in muscle tissue and 9 other cell types or tissues"/>
</dbReference>
<evidence type="ECO:0000259" key="3">
    <source>
        <dbReference type="SMART" id="SM00043"/>
    </source>
</evidence>
<dbReference type="SMART" id="SM00043">
    <property type="entry name" value="CY"/>
    <property type="match status" value="1"/>
</dbReference>
<dbReference type="InterPro" id="IPR000010">
    <property type="entry name" value="Cystatin_dom"/>
</dbReference>
<reference evidence="4" key="4">
    <citation type="submission" date="2025-09" db="UniProtKB">
        <authorList>
            <consortium name="Ensembl"/>
        </authorList>
    </citation>
    <scope>IDENTIFICATION</scope>
</reference>
<evidence type="ECO:0000313" key="4">
    <source>
        <dbReference type="Ensembl" id="ENSAMXP00000040840.1"/>
    </source>
</evidence>
<evidence type="ECO:0000313" key="5">
    <source>
        <dbReference type="Proteomes" id="UP000018467"/>
    </source>
</evidence>
<dbReference type="GO" id="GO:0004869">
    <property type="term" value="F:cysteine-type endopeptidase inhibitor activity"/>
    <property type="evidence" value="ECO:0007669"/>
    <property type="project" value="InterPro"/>
</dbReference>
<keyword evidence="2" id="KW-0732">Signal</keyword>
<reference evidence="4" key="3">
    <citation type="submission" date="2025-08" db="UniProtKB">
        <authorList>
            <consortium name="Ensembl"/>
        </authorList>
    </citation>
    <scope>IDENTIFICATION</scope>
</reference>
<dbReference type="PANTHER" id="PTHR46186:SF12">
    <property type="entry name" value="CYSTATIN C (AMYLOID ANGIOPATHY AND CEREBRAL HEMORRHAGE)-RELATED"/>
    <property type="match status" value="1"/>
</dbReference>
<keyword evidence="5" id="KW-1185">Reference proteome</keyword>
<sequence length="131" mass="14084">MAFTLSLLAAVLMSSVVSGSSSTQDPVVVHDPTVAKVVSFAIDSHNRMCNCASAFKVVDIMSDSAELYPPTWVKYTLKLRVAETNCRNDGKVSLEDCSLKTNAQTMICSFVVLAVPGENTVPSRLLSDHCV</sequence>
<dbReference type="KEGG" id="amex:103033956"/>
<feature type="domain" description="Cystatin" evidence="3">
    <location>
        <begin position="15"/>
        <end position="129"/>
    </location>
</feature>
<dbReference type="GO" id="GO:0031982">
    <property type="term" value="C:vesicle"/>
    <property type="evidence" value="ECO:0007669"/>
    <property type="project" value="TreeGrafter"/>
</dbReference>
<evidence type="ECO:0000256" key="1">
    <source>
        <dbReference type="ARBA" id="ARBA00009403"/>
    </source>
</evidence>
<dbReference type="PANTHER" id="PTHR46186">
    <property type="entry name" value="CYSTATIN"/>
    <property type="match status" value="1"/>
</dbReference>
<accession>A0A3B1JG93</accession>
<dbReference type="GeneID" id="103033956"/>
<reference evidence="5" key="1">
    <citation type="submission" date="2013-03" db="EMBL/GenBank/DDBJ databases">
        <authorList>
            <person name="Jeffery W."/>
            <person name="Warren W."/>
            <person name="Wilson R.K."/>
        </authorList>
    </citation>
    <scope>NUCLEOTIDE SEQUENCE</scope>
    <source>
        <strain evidence="5">female</strain>
    </source>
</reference>
<dbReference type="Ensembl" id="ENSAMXT00000044186.1">
    <property type="protein sequence ID" value="ENSAMXP00000040840.1"/>
    <property type="gene ID" value="ENSAMXG00000033371.1"/>
</dbReference>
<dbReference type="RefSeq" id="XP_007231839.1">
    <property type="nucleotide sequence ID" value="XM_007231777.4"/>
</dbReference>
<comment type="similarity">
    <text evidence="1">Belongs to the cystatin family.</text>
</comment>
<dbReference type="InterPro" id="IPR046350">
    <property type="entry name" value="Cystatin_sf"/>
</dbReference>
<reference evidence="5" key="2">
    <citation type="journal article" date="2014" name="Nat. Commun.">
        <title>The cavefish genome reveals candidate genes for eye loss.</title>
        <authorList>
            <person name="McGaugh S.E."/>
            <person name="Gross J.B."/>
            <person name="Aken B."/>
            <person name="Blin M."/>
            <person name="Borowsky R."/>
            <person name="Chalopin D."/>
            <person name="Hinaux H."/>
            <person name="Jeffery W.R."/>
            <person name="Keene A."/>
            <person name="Ma L."/>
            <person name="Minx P."/>
            <person name="Murphy D."/>
            <person name="O'Quin K.E."/>
            <person name="Retaux S."/>
            <person name="Rohner N."/>
            <person name="Searle S.M."/>
            <person name="Stahl B.A."/>
            <person name="Tabin C."/>
            <person name="Volff J.N."/>
            <person name="Yoshizawa M."/>
            <person name="Warren W.C."/>
        </authorList>
    </citation>
    <scope>NUCLEOTIDE SEQUENCE [LARGE SCALE GENOMIC DNA]</scope>
    <source>
        <strain evidence="5">female</strain>
    </source>
</reference>
<dbReference type="GO" id="GO:0005615">
    <property type="term" value="C:extracellular space"/>
    <property type="evidence" value="ECO:0007669"/>
    <property type="project" value="TreeGrafter"/>
</dbReference>
<protein>
    <submittedName>
        <fullName evidence="4">Uncharacterized LOC103033956</fullName>
    </submittedName>
</protein>
<feature type="signal peptide" evidence="2">
    <location>
        <begin position="1"/>
        <end position="19"/>
    </location>
</feature>
<proteinExistence type="inferred from homology"/>
<name>A0A3B1JG93_ASTMX</name>
<dbReference type="AlphaFoldDB" id="A0A3B1JG93"/>
<dbReference type="CDD" id="cd00042">
    <property type="entry name" value="CY"/>
    <property type="match status" value="1"/>
</dbReference>
<dbReference type="Pfam" id="PF00031">
    <property type="entry name" value="Cystatin"/>
    <property type="match status" value="1"/>
</dbReference>
<dbReference type="Proteomes" id="UP000018467">
    <property type="component" value="Unassembled WGS sequence"/>
</dbReference>
<dbReference type="GO" id="GO:0005737">
    <property type="term" value="C:cytoplasm"/>
    <property type="evidence" value="ECO:0007669"/>
    <property type="project" value="TreeGrafter"/>
</dbReference>
<organism evidence="4 5">
    <name type="scientific">Astyanax mexicanus</name>
    <name type="common">Blind cave fish</name>
    <name type="synonym">Astyanax fasciatus mexicanus</name>
    <dbReference type="NCBI Taxonomy" id="7994"/>
    <lineage>
        <taxon>Eukaryota</taxon>
        <taxon>Metazoa</taxon>
        <taxon>Chordata</taxon>
        <taxon>Craniata</taxon>
        <taxon>Vertebrata</taxon>
        <taxon>Euteleostomi</taxon>
        <taxon>Actinopterygii</taxon>
        <taxon>Neopterygii</taxon>
        <taxon>Teleostei</taxon>
        <taxon>Ostariophysi</taxon>
        <taxon>Characiformes</taxon>
        <taxon>Characoidei</taxon>
        <taxon>Acestrorhamphidae</taxon>
        <taxon>Acestrorhamphinae</taxon>
        <taxon>Astyanax</taxon>
    </lineage>
</organism>